<evidence type="ECO:0000256" key="1">
    <source>
        <dbReference type="ARBA" id="ARBA00004651"/>
    </source>
</evidence>
<dbReference type="GO" id="GO:0005886">
    <property type="term" value="C:plasma membrane"/>
    <property type="evidence" value="ECO:0007669"/>
    <property type="project" value="UniProtKB-SubCell"/>
</dbReference>
<accession>A0A926D6Z7</accession>
<keyword evidence="3" id="KW-1003">Cell membrane</keyword>
<gene>
    <name evidence="9" type="ORF">IAG03_02115</name>
</gene>
<name>A0A926D6Z7_9FIRM</name>
<organism evidence="9 10">
    <name type="scientific">Yeguia hominis</name>
    <dbReference type="NCBI Taxonomy" id="2763662"/>
    <lineage>
        <taxon>Bacteria</taxon>
        <taxon>Bacillati</taxon>
        <taxon>Bacillota</taxon>
        <taxon>Clostridia</taxon>
        <taxon>Eubacteriales</taxon>
        <taxon>Yeguiaceae</taxon>
        <taxon>Yeguia</taxon>
    </lineage>
</organism>
<protein>
    <submittedName>
        <fullName evidence="9">Energy-coupling factor ABC transporter permease</fullName>
    </submittedName>
</protein>
<evidence type="ECO:0000256" key="2">
    <source>
        <dbReference type="ARBA" id="ARBA00022448"/>
    </source>
</evidence>
<feature type="transmembrane region" description="Helical" evidence="7">
    <location>
        <begin position="73"/>
        <end position="99"/>
    </location>
</feature>
<feature type="domain" description="PDGLE" evidence="8">
    <location>
        <begin position="227"/>
        <end position="327"/>
    </location>
</feature>
<evidence type="ECO:0000256" key="5">
    <source>
        <dbReference type="ARBA" id="ARBA00022989"/>
    </source>
</evidence>
<dbReference type="Proteomes" id="UP000651482">
    <property type="component" value="Unassembled WGS sequence"/>
</dbReference>
<feature type="transmembrane region" description="Helical" evidence="7">
    <location>
        <begin position="184"/>
        <end position="204"/>
    </location>
</feature>
<keyword evidence="10" id="KW-1185">Reference proteome</keyword>
<comment type="subcellular location">
    <subcellularLocation>
        <location evidence="1">Cell membrane</location>
        <topology evidence="1">Multi-pass membrane protein</topology>
    </subcellularLocation>
</comment>
<evidence type="ECO:0000259" key="8">
    <source>
        <dbReference type="Pfam" id="PF13190"/>
    </source>
</evidence>
<feature type="transmembrane region" description="Helical" evidence="7">
    <location>
        <begin position="310"/>
        <end position="330"/>
    </location>
</feature>
<feature type="transmembrane region" description="Helical" evidence="7">
    <location>
        <begin position="229"/>
        <end position="248"/>
    </location>
</feature>
<dbReference type="InterPro" id="IPR002751">
    <property type="entry name" value="CbiM/NikMN"/>
</dbReference>
<reference evidence="9" key="1">
    <citation type="submission" date="2020-08" db="EMBL/GenBank/DDBJ databases">
        <title>Genome public.</title>
        <authorList>
            <person name="Liu C."/>
            <person name="Sun Q."/>
        </authorList>
    </citation>
    <scope>NUCLEOTIDE SEQUENCE</scope>
    <source>
        <strain evidence="9">NSJ-40</strain>
    </source>
</reference>
<dbReference type="PANTHER" id="PTHR34229">
    <property type="entry name" value="METAL TRANSPORT PROTEIN HI_1621-RELATED"/>
    <property type="match status" value="1"/>
</dbReference>
<evidence type="ECO:0000313" key="10">
    <source>
        <dbReference type="Proteomes" id="UP000651482"/>
    </source>
</evidence>
<dbReference type="InterPro" id="IPR025937">
    <property type="entry name" value="PDGLE_dom"/>
</dbReference>
<dbReference type="Pfam" id="PF13190">
    <property type="entry name" value="PDGLE"/>
    <property type="match status" value="1"/>
</dbReference>
<dbReference type="AlphaFoldDB" id="A0A926D6Z7"/>
<feature type="transmembrane region" description="Helical" evidence="7">
    <location>
        <begin position="41"/>
        <end position="61"/>
    </location>
</feature>
<dbReference type="GO" id="GO:0000041">
    <property type="term" value="P:transition metal ion transport"/>
    <property type="evidence" value="ECO:0007669"/>
    <property type="project" value="InterPro"/>
</dbReference>
<feature type="transmembrane region" description="Helical" evidence="7">
    <location>
        <begin position="105"/>
        <end position="128"/>
    </location>
</feature>
<keyword evidence="5 7" id="KW-1133">Transmembrane helix</keyword>
<dbReference type="RefSeq" id="WP_249318055.1">
    <property type="nucleotide sequence ID" value="NZ_JACRSN010000002.1"/>
</dbReference>
<evidence type="ECO:0000256" key="3">
    <source>
        <dbReference type="ARBA" id="ARBA00022475"/>
    </source>
</evidence>
<dbReference type="PANTHER" id="PTHR34229:SF1">
    <property type="entry name" value="METAL TRANSPORT PROTEIN HI_1621-RELATED"/>
    <property type="match status" value="1"/>
</dbReference>
<proteinExistence type="predicted"/>
<evidence type="ECO:0000256" key="6">
    <source>
        <dbReference type="ARBA" id="ARBA00023136"/>
    </source>
</evidence>
<evidence type="ECO:0000313" key="9">
    <source>
        <dbReference type="EMBL" id="MBC8532816.1"/>
    </source>
</evidence>
<keyword evidence="6 7" id="KW-0472">Membrane</keyword>
<evidence type="ECO:0000256" key="7">
    <source>
        <dbReference type="SAM" id="Phobius"/>
    </source>
</evidence>
<dbReference type="Pfam" id="PF01891">
    <property type="entry name" value="CbiM"/>
    <property type="match status" value="1"/>
</dbReference>
<evidence type="ECO:0000256" key="4">
    <source>
        <dbReference type="ARBA" id="ARBA00022692"/>
    </source>
</evidence>
<keyword evidence="4 7" id="KW-0812">Transmembrane</keyword>
<dbReference type="Gene3D" id="1.10.1760.20">
    <property type="match status" value="1"/>
</dbReference>
<feature type="transmembrane region" description="Helical" evidence="7">
    <location>
        <begin position="140"/>
        <end position="164"/>
    </location>
</feature>
<keyword evidence="2" id="KW-0813">Transport</keyword>
<comment type="caution">
    <text evidence="9">The sequence shown here is derived from an EMBL/GenBank/DDBJ whole genome shotgun (WGS) entry which is preliminary data.</text>
</comment>
<sequence>MHMADALLSPAVGGVMCAVSAGAVAVAAAKIKKDHLDEKKIPMMGVMGAFVFAAQMINFTIPGTGSSGHIGGGILLASILGEFPGLLAITAVLLIQALFFADGGLLALGCNVFNMGVVMCLLAYPLLFKPIVRKGFTKKRIFAASIVSVVVGLQAGAFCVVLETLASGVTELPFGAFVALMQPIHLAIGAVEGVITGAVLCFVYQMRPEILESANDGTAIGKSVSMKRVLLSFAVLAVLIGGGLSLAASSNPDGLEWSIAGVTGGTELEAEGGVYDAAAELQQSVAILPDYDYRNAGEDGSATGTTVSGLVGGAMVLAVSGIAGAAIYWVKRRKKQGVS</sequence>
<dbReference type="EMBL" id="JACRSN010000002">
    <property type="protein sequence ID" value="MBC8532816.1"/>
    <property type="molecule type" value="Genomic_DNA"/>
</dbReference>